<evidence type="ECO:0000313" key="3">
    <source>
        <dbReference type="RGD" id="1310879"/>
    </source>
</evidence>
<reference evidence="1" key="1">
    <citation type="submission" date="2024-01" db="EMBL/GenBank/DDBJ databases">
        <title>GRCr8: a new rat reference genome assembly contstructed from accurate long reads and long range scaffolding.</title>
        <authorList>
            <person name="Doris P.A."/>
            <person name="Kalbfleisch T."/>
            <person name="Li K."/>
            <person name="Howe K."/>
            <person name="Wood J."/>
        </authorList>
    </citation>
    <scope>NUCLEOTIDE SEQUENCE [LARGE SCALE GENOMIC DNA]</scope>
    <source>
        <strain evidence="1">Brown Norway</strain>
    </source>
</reference>
<dbReference type="GeneTree" id="ENSGT00940000160901"/>
<dbReference type="RGD" id="1310879">
    <property type="gene designation" value="Mthfd2l"/>
</dbReference>
<dbReference type="Ensembl" id="ENSRNOT00000116598.2">
    <property type="protein sequence ID" value="ENSRNOP00000077349.1"/>
    <property type="gene ID" value="ENSRNOG00000021347.8"/>
</dbReference>
<reference evidence="1" key="3">
    <citation type="submission" date="2025-09" db="UniProtKB">
        <authorList>
            <consortium name="Ensembl"/>
        </authorList>
    </citation>
    <scope>IDENTIFICATION</scope>
    <source>
        <strain evidence="1">Brown Norway</strain>
    </source>
</reference>
<dbReference type="Proteomes" id="UP000002494">
    <property type="component" value="Chromosome 14"/>
</dbReference>
<protein>
    <submittedName>
        <fullName evidence="1">Methylenetetrahydrofolate dehydrogenase (NADP+ dependent) 2-like</fullName>
    </submittedName>
</protein>
<name>A0A8I5Y1G5_RAT</name>
<evidence type="ECO:0000313" key="1">
    <source>
        <dbReference type="Ensembl" id="ENSRNOP00000077349.1"/>
    </source>
</evidence>
<evidence type="ECO:0000313" key="2">
    <source>
        <dbReference type="Proteomes" id="UP000002494"/>
    </source>
</evidence>
<accession>A0A8I5Y1G5</accession>
<dbReference type="AlphaFoldDB" id="A0A8I5Y1G5"/>
<sequence>MATRARGLSLLRGRLGRGPARAPGVAERAWRGFGSSSRRTSREKRLHLPEVATVCLPTQSSFLVTPHLSGPS</sequence>
<proteinExistence type="predicted"/>
<keyword evidence="2" id="KW-1185">Reference proteome</keyword>
<organism evidence="1 2">
    <name type="scientific">Rattus norvegicus</name>
    <name type="common">Rat</name>
    <dbReference type="NCBI Taxonomy" id="10116"/>
    <lineage>
        <taxon>Eukaryota</taxon>
        <taxon>Metazoa</taxon>
        <taxon>Chordata</taxon>
        <taxon>Craniata</taxon>
        <taxon>Vertebrata</taxon>
        <taxon>Euteleostomi</taxon>
        <taxon>Mammalia</taxon>
        <taxon>Eutheria</taxon>
        <taxon>Euarchontoglires</taxon>
        <taxon>Glires</taxon>
        <taxon>Rodentia</taxon>
        <taxon>Myomorpha</taxon>
        <taxon>Muroidea</taxon>
        <taxon>Muridae</taxon>
        <taxon>Murinae</taxon>
        <taxon>Rattus</taxon>
    </lineage>
</organism>
<reference evidence="1" key="2">
    <citation type="submission" date="2025-08" db="UniProtKB">
        <authorList>
            <consortium name="Ensembl"/>
        </authorList>
    </citation>
    <scope>IDENTIFICATION</scope>
    <source>
        <strain evidence="1">Brown Norway</strain>
    </source>
</reference>
<gene>
    <name evidence="1 3" type="primary">Mthfd2l</name>
</gene>